<feature type="transmembrane region" description="Helical" evidence="1">
    <location>
        <begin position="23"/>
        <end position="41"/>
    </location>
</feature>
<evidence type="ECO:0000313" key="2">
    <source>
        <dbReference type="EMBL" id="MEM0578409.1"/>
    </source>
</evidence>
<reference evidence="2 3" key="1">
    <citation type="submission" date="2024-03" db="EMBL/GenBank/DDBJ databases">
        <title>Two novel species of the genus Flavobacterium exhibiting potentially degradation of complex polysaccharides.</title>
        <authorList>
            <person name="Lian X."/>
        </authorList>
    </citation>
    <scope>NUCLEOTIDE SEQUENCE [LARGE SCALE GENOMIC DNA]</scope>
    <source>
        <strain evidence="2 3">N6</strain>
    </source>
</reference>
<dbReference type="RefSeq" id="WP_342693227.1">
    <property type="nucleotide sequence ID" value="NZ_JBCGDP010000024.1"/>
</dbReference>
<feature type="transmembrane region" description="Helical" evidence="1">
    <location>
        <begin position="85"/>
        <end position="106"/>
    </location>
</feature>
<proteinExistence type="predicted"/>
<dbReference type="Proteomes" id="UP001468798">
    <property type="component" value="Unassembled WGS sequence"/>
</dbReference>
<sequence>MKNILNYLPFVVVLLAQFLINDYNIIVLFTILTGFVAAFIIERKRVFLKCFFIGIVLFTMVFLIYESRVDYLKALLVNIGFSSVLIYVFFPLFNALNTAILFFFGYKIGVLISERKLSGASQV</sequence>
<name>A0ABU9NT66_9FLAO</name>
<accession>A0ABU9NT66</accession>
<keyword evidence="3" id="KW-1185">Reference proteome</keyword>
<organism evidence="2 3">
    <name type="scientific">Flavobacterium polysaccharolyticum</name>
    <dbReference type="NCBI Taxonomy" id="3133148"/>
    <lineage>
        <taxon>Bacteria</taxon>
        <taxon>Pseudomonadati</taxon>
        <taxon>Bacteroidota</taxon>
        <taxon>Flavobacteriia</taxon>
        <taxon>Flavobacteriales</taxon>
        <taxon>Flavobacteriaceae</taxon>
        <taxon>Flavobacterium</taxon>
    </lineage>
</organism>
<protein>
    <submittedName>
        <fullName evidence="2">Uncharacterized protein</fullName>
    </submittedName>
</protein>
<feature type="transmembrane region" description="Helical" evidence="1">
    <location>
        <begin position="46"/>
        <end position="65"/>
    </location>
</feature>
<keyword evidence="1" id="KW-1133">Transmembrane helix</keyword>
<comment type="caution">
    <text evidence="2">The sequence shown here is derived from an EMBL/GenBank/DDBJ whole genome shotgun (WGS) entry which is preliminary data.</text>
</comment>
<gene>
    <name evidence="2" type="ORF">WFZ86_18035</name>
</gene>
<dbReference type="EMBL" id="JBCGDP010000024">
    <property type="protein sequence ID" value="MEM0578409.1"/>
    <property type="molecule type" value="Genomic_DNA"/>
</dbReference>
<evidence type="ECO:0000313" key="3">
    <source>
        <dbReference type="Proteomes" id="UP001468798"/>
    </source>
</evidence>
<keyword evidence="1" id="KW-0472">Membrane</keyword>
<keyword evidence="1" id="KW-0812">Transmembrane</keyword>
<evidence type="ECO:0000256" key="1">
    <source>
        <dbReference type="SAM" id="Phobius"/>
    </source>
</evidence>